<keyword evidence="4 25" id="KW-0812">Transmembrane</keyword>
<dbReference type="GO" id="GO:0005007">
    <property type="term" value="F:fibroblast growth factor receptor activity"/>
    <property type="evidence" value="ECO:0007669"/>
    <property type="project" value="InterPro"/>
</dbReference>
<dbReference type="PANTHER" id="PTHR24416">
    <property type="entry name" value="TYROSINE-PROTEIN KINASE RECEPTOR"/>
    <property type="match status" value="1"/>
</dbReference>
<evidence type="ECO:0000256" key="15">
    <source>
        <dbReference type="ARBA" id="ARBA00023180"/>
    </source>
</evidence>
<evidence type="ECO:0000256" key="9">
    <source>
        <dbReference type="ARBA" id="ARBA00022840"/>
    </source>
</evidence>
<feature type="binding site" evidence="21">
    <location>
        <begin position="506"/>
        <end position="512"/>
    </location>
    <ligand>
        <name>ATP</name>
        <dbReference type="ChEBI" id="CHEBI:30616"/>
    </ligand>
</feature>
<evidence type="ECO:0000256" key="8">
    <source>
        <dbReference type="ARBA" id="ARBA00022777"/>
    </source>
</evidence>
<keyword evidence="3 19" id="KW-0808">Transferase</keyword>
<comment type="similarity">
    <text evidence="19">Belongs to the protein kinase superfamily. Tyr protein kinase family. Fibroblast growth factor receptor subfamily.</text>
</comment>
<dbReference type="GO" id="GO:0005886">
    <property type="term" value="C:plasma membrane"/>
    <property type="evidence" value="ECO:0007669"/>
    <property type="project" value="TreeGrafter"/>
</dbReference>
<dbReference type="InterPro" id="IPR017441">
    <property type="entry name" value="Protein_kinase_ATP_BS"/>
</dbReference>
<evidence type="ECO:0000256" key="6">
    <source>
        <dbReference type="ARBA" id="ARBA00022737"/>
    </source>
</evidence>
<dbReference type="InterPro" id="IPR016248">
    <property type="entry name" value="FGF_rcpt_fam"/>
</dbReference>
<protein>
    <recommendedName>
        <fullName evidence="19">Fibroblast growth factor receptor</fullName>
        <ecNumber evidence="19">2.7.10.1</ecNumber>
    </recommendedName>
</protein>
<evidence type="ECO:0000256" key="2">
    <source>
        <dbReference type="ARBA" id="ARBA00022553"/>
    </source>
</evidence>
<dbReference type="GO" id="GO:0008284">
    <property type="term" value="P:positive regulation of cell population proliferation"/>
    <property type="evidence" value="ECO:0007669"/>
    <property type="project" value="InterPro"/>
</dbReference>
<dbReference type="Pfam" id="PF07714">
    <property type="entry name" value="PK_Tyr_Ser-Thr"/>
    <property type="match status" value="1"/>
</dbReference>
<keyword evidence="16" id="KW-0393">Immunoglobulin domain</keyword>
<dbReference type="RefSeq" id="XP_013392947.1">
    <property type="nucleotide sequence ID" value="XM_013537493.2"/>
</dbReference>
<evidence type="ECO:0000256" key="13">
    <source>
        <dbReference type="ARBA" id="ARBA00023157"/>
    </source>
</evidence>
<keyword evidence="13 22" id="KW-1015">Disulfide bond</keyword>
<keyword evidence="12 19" id="KW-0829">Tyrosine-protein kinase</keyword>
<evidence type="ECO:0000256" key="3">
    <source>
        <dbReference type="ARBA" id="ARBA00022679"/>
    </source>
</evidence>
<dbReference type="FunFam" id="3.30.200.20:FF:000593">
    <property type="entry name" value="Predicted protein"/>
    <property type="match status" value="1"/>
</dbReference>
<accession>A0A1S3I3V5</accession>
<dbReference type="SUPFAM" id="SSF48726">
    <property type="entry name" value="Immunoglobulin"/>
    <property type="match status" value="3"/>
</dbReference>
<comment type="subcellular location">
    <subcellularLocation>
        <location evidence="1">Membrane</location>
        <topology evidence="1">Single-pass membrane protein</topology>
    </subcellularLocation>
</comment>
<dbReference type="SMART" id="SM00408">
    <property type="entry name" value="IGc2"/>
    <property type="match status" value="3"/>
</dbReference>
<keyword evidence="5" id="KW-0732">Signal</keyword>
<feature type="disulfide bond" evidence="22">
    <location>
        <begin position="71"/>
        <end position="120"/>
    </location>
</feature>
<evidence type="ECO:0000256" key="12">
    <source>
        <dbReference type="ARBA" id="ARBA00023137"/>
    </source>
</evidence>
<dbReference type="PROSITE" id="PS00109">
    <property type="entry name" value="PROTEIN_KINASE_TYR"/>
    <property type="match status" value="1"/>
</dbReference>
<feature type="domain" description="Ig-like" evidence="27">
    <location>
        <begin position="31"/>
        <end position="138"/>
    </location>
</feature>
<evidence type="ECO:0000313" key="29">
    <source>
        <dbReference type="RefSeq" id="XP_013392947.1"/>
    </source>
</evidence>
<dbReference type="Gene3D" id="1.10.510.10">
    <property type="entry name" value="Transferase(Phosphotransferase) domain 1"/>
    <property type="match status" value="1"/>
</dbReference>
<dbReference type="Pfam" id="PF07679">
    <property type="entry name" value="I-set"/>
    <property type="match status" value="2"/>
</dbReference>
<feature type="binding site" evidence="21">
    <location>
        <position position="588"/>
    </location>
    <ligand>
        <name>ATP</name>
        <dbReference type="ChEBI" id="CHEBI:30616"/>
    </ligand>
</feature>
<evidence type="ECO:0000256" key="23">
    <source>
        <dbReference type="PROSITE-ProRule" id="PRU10141"/>
    </source>
</evidence>
<feature type="binding site" evidence="21">
    <location>
        <position position="652"/>
    </location>
    <ligand>
        <name>ATP</name>
        <dbReference type="ChEBI" id="CHEBI:30616"/>
    </ligand>
</feature>
<dbReference type="SMART" id="SM00219">
    <property type="entry name" value="TyrKc"/>
    <property type="match status" value="1"/>
</dbReference>
<evidence type="ECO:0000313" key="28">
    <source>
        <dbReference type="Proteomes" id="UP000085678"/>
    </source>
</evidence>
<dbReference type="InParanoid" id="A0A1S3I3V5"/>
<evidence type="ECO:0000256" key="7">
    <source>
        <dbReference type="ARBA" id="ARBA00022741"/>
    </source>
</evidence>
<dbReference type="InterPro" id="IPR036179">
    <property type="entry name" value="Ig-like_dom_sf"/>
</dbReference>
<evidence type="ECO:0000256" key="14">
    <source>
        <dbReference type="ARBA" id="ARBA00023170"/>
    </source>
</evidence>
<evidence type="ECO:0000256" key="16">
    <source>
        <dbReference type="ARBA" id="ARBA00023319"/>
    </source>
</evidence>
<dbReference type="PRINTS" id="PR00109">
    <property type="entry name" value="TYRKINASE"/>
</dbReference>
<dbReference type="InterPro" id="IPR050122">
    <property type="entry name" value="RTK"/>
</dbReference>
<keyword evidence="15" id="KW-0325">Glycoprotein</keyword>
<feature type="domain" description="Ig-like" evidence="27">
    <location>
        <begin position="264"/>
        <end position="352"/>
    </location>
</feature>
<feature type="disulfide bond" evidence="22">
    <location>
        <begin position="286"/>
        <end position="348"/>
    </location>
</feature>
<keyword evidence="14 19" id="KW-0675">Receptor</keyword>
<dbReference type="Pfam" id="PF13927">
    <property type="entry name" value="Ig_3"/>
    <property type="match status" value="1"/>
</dbReference>
<dbReference type="AlphaFoldDB" id="A0A1S3I3V5"/>
<feature type="domain" description="Protein kinase" evidence="26">
    <location>
        <begin position="500"/>
        <end position="792"/>
    </location>
</feature>
<evidence type="ECO:0000256" key="4">
    <source>
        <dbReference type="ARBA" id="ARBA00022692"/>
    </source>
</evidence>
<comment type="catalytic activity">
    <reaction evidence="17 19">
        <text>L-tyrosyl-[protein] + ATP = O-phospho-L-tyrosyl-[protein] + ADP + H(+)</text>
        <dbReference type="Rhea" id="RHEA:10596"/>
        <dbReference type="Rhea" id="RHEA-COMP:10136"/>
        <dbReference type="Rhea" id="RHEA-COMP:20101"/>
        <dbReference type="ChEBI" id="CHEBI:15378"/>
        <dbReference type="ChEBI" id="CHEBI:30616"/>
        <dbReference type="ChEBI" id="CHEBI:46858"/>
        <dbReference type="ChEBI" id="CHEBI:61978"/>
        <dbReference type="ChEBI" id="CHEBI:456216"/>
        <dbReference type="EC" id="2.7.10.1"/>
    </reaction>
</comment>
<dbReference type="InterPro" id="IPR007110">
    <property type="entry name" value="Ig-like_dom"/>
</dbReference>
<keyword evidence="10 25" id="KW-1133">Transmembrane helix</keyword>
<dbReference type="InterPro" id="IPR003599">
    <property type="entry name" value="Ig_sub"/>
</dbReference>
<proteinExistence type="inferred from homology"/>
<evidence type="ECO:0000256" key="1">
    <source>
        <dbReference type="ARBA" id="ARBA00004167"/>
    </source>
</evidence>
<dbReference type="InterPro" id="IPR011009">
    <property type="entry name" value="Kinase-like_dom_sf"/>
</dbReference>
<sequence length="821" mass="93730">MTTDQCRSVCMVILDMADIKLFRTTLLWILPFVYGFTTVSTATYRKDIISFKGRHTRVIRFNEMSSGKLRCRVNGNPQPMLLWYKNGILVDHKNWPRYDVSRYSLSIANVTREDVGEYGCLAYNHQGKAWRNFTVKVEDPYTGQVFEPDIKTNEDEKPTGPSAPYWSVRKGDRKLIIKPAGNMVQFKCPALGNPEPTTTWLRNNQKFDHNSRQIGGVTIRKFQLMLNDLTTDDIGNYTCIVSNSLGSINHTFTLDIVERLPHKPIFQEGYPKNMTAVVGEDTLLECRIISDLQPQLQWLKHYQVNNSYYDSEGIPYAELVQSGNLNITDPGKLLIQNVSYDDAGWYTCLAGNTFGWSYRGVWLTVIPAALPRDLNMTNFDVSEFLRDGQDPTLPLIVAGVVFLLLCAIFIIGLIVHLKKKKQREQYPPQPIKKRVVLMRQNDLYRTYPKDPSMRNSLLMPLVPPQVRIEGGRNRLSSELTALSEYEIPLDPEWEISRDRVSLGKPLGEGAFGQVIKGEVTGVNNKVSSTPVAVKMLKEDATDRELADLIQEMEVMKIIGRHINIINLVGCCSQDGPLHVIVEYAPNGNLRDFLRSRRPPNSGYEKPLIINDPSKEDTKPLTHKHLVSFAYQISRGMEYLASRQCIHRDLAARNVLVADDFVLKIADFGLTRNIQNIDYYKKTTDGRLPVKWMAPEALFDRKYTTKSDVWSFGVLLWEVFTLGGNPYPSVPVEKLFDLLREGHRMERPPYSSLEMYQTMLDCWQQHPHQRPSFKELVEDLDRILSLSLNEEYLDLEPLESPTSTITTTNSDSNYSSMSSPDS</sequence>
<dbReference type="GO" id="GO:0043235">
    <property type="term" value="C:receptor complex"/>
    <property type="evidence" value="ECO:0007669"/>
    <property type="project" value="TreeGrafter"/>
</dbReference>
<keyword evidence="2" id="KW-0597">Phosphoprotein</keyword>
<dbReference type="InterPro" id="IPR013783">
    <property type="entry name" value="Ig-like_fold"/>
</dbReference>
<keyword evidence="28" id="KW-1185">Reference proteome</keyword>
<dbReference type="Proteomes" id="UP000085678">
    <property type="component" value="Unplaced"/>
</dbReference>
<dbReference type="OrthoDB" id="5984265at2759"/>
<keyword evidence="11 19" id="KW-0472">Membrane</keyword>
<dbReference type="SUPFAM" id="SSF56112">
    <property type="entry name" value="Protein kinase-like (PK-like)"/>
    <property type="match status" value="1"/>
</dbReference>
<evidence type="ECO:0000256" key="22">
    <source>
        <dbReference type="PIRSR" id="PIRSR000628-3"/>
    </source>
</evidence>
<evidence type="ECO:0000256" key="10">
    <source>
        <dbReference type="ARBA" id="ARBA00022989"/>
    </source>
</evidence>
<dbReference type="PROSITE" id="PS00107">
    <property type="entry name" value="PROTEIN_KINASE_ATP"/>
    <property type="match status" value="1"/>
</dbReference>
<feature type="region of interest" description="Disordered" evidence="24">
    <location>
        <begin position="796"/>
        <end position="821"/>
    </location>
</feature>
<keyword evidence="6" id="KW-0677">Repeat</keyword>
<dbReference type="STRING" id="7574.A0A1S3I3V5"/>
<evidence type="ECO:0000256" key="18">
    <source>
        <dbReference type="ARBA" id="ARBA00056965"/>
    </source>
</evidence>
<dbReference type="InterPro" id="IPR000719">
    <property type="entry name" value="Prot_kinase_dom"/>
</dbReference>
<organism evidence="28 29">
    <name type="scientific">Lingula anatina</name>
    <name type="common">Brachiopod</name>
    <name type="synonym">Lingula unguis</name>
    <dbReference type="NCBI Taxonomy" id="7574"/>
    <lineage>
        <taxon>Eukaryota</taxon>
        <taxon>Metazoa</taxon>
        <taxon>Spiralia</taxon>
        <taxon>Lophotrochozoa</taxon>
        <taxon>Brachiopoda</taxon>
        <taxon>Linguliformea</taxon>
        <taxon>Lingulata</taxon>
        <taxon>Lingulida</taxon>
        <taxon>Linguloidea</taxon>
        <taxon>Lingulidae</taxon>
        <taxon>Lingula</taxon>
    </lineage>
</organism>
<evidence type="ECO:0000256" key="11">
    <source>
        <dbReference type="ARBA" id="ARBA00023136"/>
    </source>
</evidence>
<dbReference type="PIRSF" id="PIRSF000628">
    <property type="entry name" value="FGFR"/>
    <property type="match status" value="1"/>
</dbReference>
<evidence type="ECO:0000259" key="26">
    <source>
        <dbReference type="PROSITE" id="PS50011"/>
    </source>
</evidence>
<dbReference type="InterPro" id="IPR020635">
    <property type="entry name" value="Tyr_kinase_cat_dom"/>
</dbReference>
<keyword evidence="8 19" id="KW-0418">Kinase</keyword>
<dbReference type="FunCoup" id="A0A1S3I3V5">
    <property type="interactions" value="190"/>
</dbReference>
<evidence type="ECO:0000259" key="27">
    <source>
        <dbReference type="PROSITE" id="PS50835"/>
    </source>
</evidence>
<feature type="transmembrane region" description="Helical" evidence="25">
    <location>
        <begin position="393"/>
        <end position="415"/>
    </location>
</feature>
<dbReference type="FunFam" id="2.60.40.10:FF:000020">
    <property type="entry name" value="Fibroblast growth factor receptor"/>
    <property type="match status" value="1"/>
</dbReference>
<dbReference type="FunFam" id="1.10.510.10:FF:000007">
    <property type="entry name" value="Fibroblast growth factor receptor"/>
    <property type="match status" value="1"/>
</dbReference>
<name>A0A1S3I3V5_LINAN</name>
<evidence type="ECO:0000256" key="25">
    <source>
        <dbReference type="SAM" id="Phobius"/>
    </source>
</evidence>
<feature type="active site" description="Proton acceptor" evidence="20">
    <location>
        <position position="648"/>
    </location>
</feature>
<reference evidence="29" key="1">
    <citation type="submission" date="2025-08" db="UniProtKB">
        <authorList>
            <consortium name="RefSeq"/>
        </authorList>
    </citation>
    <scope>IDENTIFICATION</scope>
    <source>
        <tissue evidence="29">Gonads</tissue>
    </source>
</reference>
<feature type="disulfide bond" evidence="22">
    <location>
        <begin position="188"/>
        <end position="239"/>
    </location>
</feature>
<feature type="binding site" evidence="21 23">
    <location>
        <position position="534"/>
    </location>
    <ligand>
        <name>ATP</name>
        <dbReference type="ChEBI" id="CHEBI:30616"/>
    </ligand>
</feature>
<evidence type="ECO:0000256" key="19">
    <source>
        <dbReference type="PIRNR" id="PIRNR000628"/>
    </source>
</evidence>
<feature type="binding site" evidence="21">
    <location>
        <begin position="582"/>
        <end position="584"/>
    </location>
    <ligand>
        <name>ATP</name>
        <dbReference type="ChEBI" id="CHEBI:30616"/>
    </ligand>
</feature>
<evidence type="ECO:0000256" key="17">
    <source>
        <dbReference type="ARBA" id="ARBA00051243"/>
    </source>
</evidence>
<feature type="binding site" evidence="21">
    <location>
        <position position="666"/>
    </location>
    <ligand>
        <name>ATP</name>
        <dbReference type="ChEBI" id="CHEBI:30616"/>
    </ligand>
</feature>
<dbReference type="InterPro" id="IPR003598">
    <property type="entry name" value="Ig_sub2"/>
</dbReference>
<dbReference type="InterPro" id="IPR008266">
    <property type="entry name" value="Tyr_kinase_AS"/>
</dbReference>
<comment type="function">
    <text evidence="18">Receptor for basic fibroblast growth factor.</text>
</comment>
<dbReference type="SMART" id="SM00409">
    <property type="entry name" value="IG"/>
    <property type="match status" value="3"/>
</dbReference>
<dbReference type="InterPro" id="IPR013098">
    <property type="entry name" value="Ig_I-set"/>
</dbReference>
<evidence type="ECO:0000256" key="21">
    <source>
        <dbReference type="PIRSR" id="PIRSR000628-2"/>
    </source>
</evidence>
<dbReference type="PROSITE" id="PS50011">
    <property type="entry name" value="PROTEIN_KINASE_DOM"/>
    <property type="match status" value="1"/>
</dbReference>
<dbReference type="EC" id="2.7.10.1" evidence="19"/>
<gene>
    <name evidence="29" type="primary">LOC106160778</name>
</gene>
<dbReference type="InterPro" id="IPR001245">
    <property type="entry name" value="Ser-Thr/Tyr_kinase_cat_dom"/>
</dbReference>
<keyword evidence="9 19" id="KW-0067">ATP-binding</keyword>
<dbReference type="KEGG" id="lak:106160778"/>
<dbReference type="GeneID" id="106160778"/>
<dbReference type="PROSITE" id="PS50835">
    <property type="entry name" value="IG_LIKE"/>
    <property type="match status" value="3"/>
</dbReference>
<feature type="domain" description="Ig-like" evidence="27">
    <location>
        <begin position="164"/>
        <end position="255"/>
    </location>
</feature>
<dbReference type="Gene3D" id="2.60.40.10">
    <property type="entry name" value="Immunoglobulins"/>
    <property type="match status" value="3"/>
</dbReference>
<feature type="compositionally biased region" description="Low complexity" evidence="24">
    <location>
        <begin position="799"/>
        <end position="821"/>
    </location>
</feature>
<dbReference type="FunFam" id="2.60.40.10:FF:000016">
    <property type="entry name" value="Fibroblast growth factor receptor"/>
    <property type="match status" value="1"/>
</dbReference>
<dbReference type="PANTHER" id="PTHR24416:SF550">
    <property type="entry name" value="FIBROBLAST GROWTH FACTOR RECEPTOR HOMOLOG 1-RELATED"/>
    <property type="match status" value="1"/>
</dbReference>
<evidence type="ECO:0000256" key="5">
    <source>
        <dbReference type="ARBA" id="ARBA00022729"/>
    </source>
</evidence>
<keyword evidence="7 19" id="KW-0547">Nucleotide-binding</keyword>
<evidence type="ECO:0000256" key="20">
    <source>
        <dbReference type="PIRSR" id="PIRSR000628-1"/>
    </source>
</evidence>
<evidence type="ECO:0000256" key="24">
    <source>
        <dbReference type="SAM" id="MobiDB-lite"/>
    </source>
</evidence>
<dbReference type="Gene3D" id="3.30.200.20">
    <property type="entry name" value="Phosphorylase Kinase, domain 1"/>
    <property type="match status" value="1"/>
</dbReference>
<dbReference type="GO" id="GO:0005524">
    <property type="term" value="F:ATP binding"/>
    <property type="evidence" value="ECO:0007669"/>
    <property type="project" value="UniProtKB-UniRule"/>
</dbReference>